<evidence type="ECO:0000313" key="3">
    <source>
        <dbReference type="Proteomes" id="UP000660729"/>
    </source>
</evidence>
<sequence>MALREGPNSSKTLTLSIAGQERSKKSHRASAKVFATDEVLERILLELPCLQLFLLQRTCIQFRNVIKDSSRLQQAMFLQAKPLSSDSALESKAIINPLLSQIVLTPTEIFDQVDGLYFSQSSLAQTDIQNKTLNLFICSETNAWKPWLPRLSTTSPNASWKHMLISQPPPSNFFNKLHAQPRFSEEKKKKVEVSFTATHGRYLGKGFTLGEVFEELDQSYGSFVNKCKRKKQVNRRDLRMGRKGAGKNWNWTAEHVHVFPGRWSLRGTAVLDGSELAPFAREMLRREAFEGDDSEFSKRANLPAKQARAHSKITHSHNANHGASDSGMRCEERRREVCAMCVPSTRPRTKQDRENTSQKACDKVVHTTELLEMVLLSLDCITLYGVQRVCRAFRTTSQGSKKIREAMFLEAESEQEAANNREMFLEEGDEKQEVKNIRDFIQINPLLERGVFTPTSALHVGTQVDGISFGYLYRNKDARPGLFMYLESEKPEWDMSLGRVSDSPEASWRRMLISRPPRPNFRAELTMDQKYWAYHDLPLNVRQKDPEWHPGRTLGAVFAVLEKYYEEVRPVLEEISSLREKMR</sequence>
<evidence type="ECO:0000259" key="1">
    <source>
        <dbReference type="Pfam" id="PF00646"/>
    </source>
</evidence>
<comment type="caution">
    <text evidence="2">The sequence shown here is derived from an EMBL/GenBank/DDBJ whole genome shotgun (WGS) entry which is preliminary data.</text>
</comment>
<accession>A0A8H6R924</accession>
<dbReference type="InterPro" id="IPR001810">
    <property type="entry name" value="F-box_dom"/>
</dbReference>
<organism evidence="2 3">
    <name type="scientific">Pseudocercospora fuligena</name>
    <dbReference type="NCBI Taxonomy" id="685502"/>
    <lineage>
        <taxon>Eukaryota</taxon>
        <taxon>Fungi</taxon>
        <taxon>Dikarya</taxon>
        <taxon>Ascomycota</taxon>
        <taxon>Pezizomycotina</taxon>
        <taxon>Dothideomycetes</taxon>
        <taxon>Dothideomycetidae</taxon>
        <taxon>Mycosphaerellales</taxon>
        <taxon>Mycosphaerellaceae</taxon>
        <taxon>Pseudocercospora</taxon>
    </lineage>
</organism>
<reference evidence="2" key="1">
    <citation type="submission" date="2020-04" db="EMBL/GenBank/DDBJ databases">
        <title>Draft genome resource of the tomato pathogen Pseudocercospora fuligena.</title>
        <authorList>
            <person name="Zaccaron A."/>
        </authorList>
    </citation>
    <scope>NUCLEOTIDE SEQUENCE</scope>
    <source>
        <strain evidence="2">PF001</strain>
    </source>
</reference>
<proteinExistence type="predicted"/>
<dbReference type="Proteomes" id="UP000660729">
    <property type="component" value="Unassembled WGS sequence"/>
</dbReference>
<evidence type="ECO:0000313" key="2">
    <source>
        <dbReference type="EMBL" id="KAF7186743.1"/>
    </source>
</evidence>
<dbReference type="OrthoDB" id="3800738at2759"/>
<name>A0A8H6R924_9PEZI</name>
<gene>
    <name evidence="2" type="ORF">HII31_11975</name>
</gene>
<keyword evidence="3" id="KW-1185">Reference proteome</keyword>
<dbReference type="EMBL" id="JABCIY010000248">
    <property type="protein sequence ID" value="KAF7186743.1"/>
    <property type="molecule type" value="Genomic_DNA"/>
</dbReference>
<feature type="domain" description="F-box" evidence="1">
    <location>
        <begin position="37"/>
        <end position="71"/>
    </location>
</feature>
<dbReference type="AlphaFoldDB" id="A0A8H6R924"/>
<protein>
    <recommendedName>
        <fullName evidence="1">F-box domain-containing protein</fullName>
    </recommendedName>
</protein>
<dbReference type="Pfam" id="PF00646">
    <property type="entry name" value="F-box"/>
    <property type="match status" value="1"/>
</dbReference>